<proteinExistence type="predicted"/>
<accession>A0A149RUI9</accession>
<protein>
    <submittedName>
        <fullName evidence="2">ABC transporter substrate-binding protein</fullName>
    </submittedName>
</protein>
<dbReference type="EMBL" id="LHZG01000172">
    <property type="protein sequence ID" value="KXV18122.1"/>
    <property type="molecule type" value="Genomic_DNA"/>
</dbReference>
<evidence type="ECO:0000313" key="3">
    <source>
        <dbReference type="Proteomes" id="UP000075655"/>
    </source>
</evidence>
<feature type="signal peptide" evidence="1">
    <location>
        <begin position="1"/>
        <end position="24"/>
    </location>
</feature>
<comment type="caution">
    <text evidence="2">The sequence shown here is derived from an EMBL/GenBank/DDBJ whole genome shotgun (WGS) entry which is preliminary data.</text>
</comment>
<reference evidence="2 3" key="1">
    <citation type="submission" date="2015-06" db="EMBL/GenBank/DDBJ databases">
        <title>Improved classification and identification of acetic acid bacteria using matrix-assisted laser desorption/ionization time-of-flight mass spectrometry; Gluconobacter nephelii and Gluconobacter uchimurae are later heterotypic synonyms of Gluconobacter japonicus and Gluconobacter oxydans, respectively.</title>
        <authorList>
            <person name="Li L."/>
            <person name="Cleenwerck I."/>
            <person name="De Vuyst L."/>
            <person name="Vandamme P."/>
        </authorList>
    </citation>
    <scope>NUCLEOTIDE SEQUENCE [LARGE SCALE GENOMIC DNA]</scope>
    <source>
        <strain evidence="2 3">LMG 1676</strain>
    </source>
</reference>
<organism evidence="2 3">
    <name type="scientific">Gluconobacter oxydans</name>
    <name type="common">Gluconobacter suboxydans</name>
    <dbReference type="NCBI Taxonomy" id="442"/>
    <lineage>
        <taxon>Bacteria</taxon>
        <taxon>Pseudomonadati</taxon>
        <taxon>Pseudomonadota</taxon>
        <taxon>Alphaproteobacteria</taxon>
        <taxon>Acetobacterales</taxon>
        <taxon>Acetobacteraceae</taxon>
        <taxon>Gluconobacter</taxon>
    </lineage>
</organism>
<dbReference type="PATRIC" id="fig|442.8.peg.1053"/>
<gene>
    <name evidence="2" type="ORF">AD934_09270</name>
</gene>
<evidence type="ECO:0000313" key="2">
    <source>
        <dbReference type="EMBL" id="KXV18122.1"/>
    </source>
</evidence>
<feature type="chain" id="PRO_5007553903" evidence="1">
    <location>
        <begin position="25"/>
        <end position="123"/>
    </location>
</feature>
<dbReference type="AlphaFoldDB" id="A0A149RUI9"/>
<dbReference type="RefSeq" id="WP_061500330.1">
    <property type="nucleotide sequence ID" value="NZ_LHZG01000172.1"/>
</dbReference>
<name>A0A149RUI9_GLUOY</name>
<sequence>MTRYFSSLALAAGLTAAALSPAFALDPALGSMGPATPNLSGKGHTASVATAFEVVPDSLQDLLNKNYLIHSSAGEEGNILILQKDNGPARPYTWVRCELIGDHNGNTRLTFSQHVTSTCWKLN</sequence>
<evidence type="ECO:0000256" key="1">
    <source>
        <dbReference type="SAM" id="SignalP"/>
    </source>
</evidence>
<keyword evidence="1" id="KW-0732">Signal</keyword>
<dbReference type="Proteomes" id="UP000075655">
    <property type="component" value="Unassembled WGS sequence"/>
</dbReference>